<feature type="chain" id="PRO_5012178491" description="Peptidase S1 domain-containing protein" evidence="1">
    <location>
        <begin position="18"/>
        <end position="325"/>
    </location>
</feature>
<dbReference type="InterPro" id="IPR001254">
    <property type="entry name" value="Trypsin_dom"/>
</dbReference>
<evidence type="ECO:0000256" key="1">
    <source>
        <dbReference type="SAM" id="SignalP"/>
    </source>
</evidence>
<dbReference type="EMBL" id="NWSH01000581">
    <property type="protein sequence ID" value="PCG75522.1"/>
    <property type="molecule type" value="Genomic_DNA"/>
</dbReference>
<dbReference type="SUPFAM" id="SSF50494">
    <property type="entry name" value="Trypsin-like serine proteases"/>
    <property type="match status" value="1"/>
</dbReference>
<comment type="caution">
    <text evidence="3">The sequence shown here is derived from an EMBL/GenBank/DDBJ whole genome shotgun (WGS) entry which is preliminary data.</text>
</comment>
<evidence type="ECO:0000259" key="2">
    <source>
        <dbReference type="Pfam" id="PF00089"/>
    </source>
</evidence>
<sequence>MFPVLVFTLIKLQLAVSNDILDSLNFISHPVMRNVKVLDLNYSWFPSLGNYQVNAVPVTEAQYPWIARVVHSRTADVPHMCTAVCIDEAIFITASRCIYTLKVNHTTIFYMSKRFDALAFVVPSEPTKQAFDDIGFIVVANKGFQSKWTIIQLFDAMNRTDDVFTWFSELDMSYGNINYKVVGYAMKKGIHKIGIPERQFNLTELNVVVSMDLCPKILHQYSKKHKGFAVPCYHSCTFQQFEKNNDKCYNYHGVEGGAVFDTITNKLMGVATWGPYFADHELPVGFSVANSENFFKDFMCARRIRDDNGLLITKGYYQALCDSAI</sequence>
<protein>
    <recommendedName>
        <fullName evidence="2">Peptidase S1 domain-containing protein</fullName>
    </recommendedName>
</protein>
<dbReference type="InterPro" id="IPR009003">
    <property type="entry name" value="Peptidase_S1_PA"/>
</dbReference>
<dbReference type="AlphaFoldDB" id="A0A2A4JVW2"/>
<dbReference type="InterPro" id="IPR043504">
    <property type="entry name" value="Peptidase_S1_PA_chymotrypsin"/>
</dbReference>
<feature type="signal peptide" evidence="1">
    <location>
        <begin position="1"/>
        <end position="17"/>
    </location>
</feature>
<dbReference type="Pfam" id="PF00089">
    <property type="entry name" value="Trypsin"/>
    <property type="match status" value="1"/>
</dbReference>
<dbReference type="GO" id="GO:0006508">
    <property type="term" value="P:proteolysis"/>
    <property type="evidence" value="ECO:0007669"/>
    <property type="project" value="InterPro"/>
</dbReference>
<reference evidence="3" key="1">
    <citation type="submission" date="2017-09" db="EMBL/GenBank/DDBJ databases">
        <title>Contemporary evolution of a Lepidopteran species, Heliothis virescens, in response to modern agricultural practices.</title>
        <authorList>
            <person name="Fritz M.L."/>
            <person name="Deyonke A.M."/>
            <person name="Papanicolaou A."/>
            <person name="Micinski S."/>
            <person name="Westbrook J."/>
            <person name="Gould F."/>
        </authorList>
    </citation>
    <scope>NUCLEOTIDE SEQUENCE [LARGE SCALE GENOMIC DNA]</scope>
    <source>
        <strain evidence="3">HvINT-</strain>
        <tissue evidence="3">Whole body</tissue>
    </source>
</reference>
<dbReference type="Gene3D" id="2.40.10.10">
    <property type="entry name" value="Trypsin-like serine proteases"/>
    <property type="match status" value="1"/>
</dbReference>
<organism evidence="3">
    <name type="scientific">Heliothis virescens</name>
    <name type="common">Tobacco budworm moth</name>
    <dbReference type="NCBI Taxonomy" id="7102"/>
    <lineage>
        <taxon>Eukaryota</taxon>
        <taxon>Metazoa</taxon>
        <taxon>Ecdysozoa</taxon>
        <taxon>Arthropoda</taxon>
        <taxon>Hexapoda</taxon>
        <taxon>Insecta</taxon>
        <taxon>Pterygota</taxon>
        <taxon>Neoptera</taxon>
        <taxon>Endopterygota</taxon>
        <taxon>Lepidoptera</taxon>
        <taxon>Glossata</taxon>
        <taxon>Ditrysia</taxon>
        <taxon>Noctuoidea</taxon>
        <taxon>Noctuidae</taxon>
        <taxon>Heliothinae</taxon>
        <taxon>Heliothis</taxon>
    </lineage>
</organism>
<keyword evidence="1" id="KW-0732">Signal</keyword>
<name>A0A2A4JVW2_HELVI</name>
<evidence type="ECO:0000313" key="3">
    <source>
        <dbReference type="EMBL" id="PCG75522.1"/>
    </source>
</evidence>
<gene>
    <name evidence="3" type="ORF">B5V51_11505</name>
</gene>
<proteinExistence type="predicted"/>
<dbReference type="GO" id="GO:0004252">
    <property type="term" value="F:serine-type endopeptidase activity"/>
    <property type="evidence" value="ECO:0007669"/>
    <property type="project" value="InterPro"/>
</dbReference>
<feature type="domain" description="Peptidase S1" evidence="2">
    <location>
        <begin position="55"/>
        <end position="276"/>
    </location>
</feature>
<accession>A0A2A4JVW2</accession>